<proteinExistence type="predicted"/>
<reference evidence="2 3" key="1">
    <citation type="submission" date="2012-05" db="EMBL/GenBank/DDBJ databases">
        <title>Recombination and specialization in a pathogen metapopulation.</title>
        <authorList>
            <person name="Gardiner A."/>
            <person name="Kemen E."/>
            <person name="Schultz-Larsen T."/>
            <person name="MacLean D."/>
            <person name="Van Oosterhout C."/>
            <person name="Jones J.D.G."/>
        </authorList>
    </citation>
    <scope>NUCLEOTIDE SEQUENCE [LARGE SCALE GENOMIC DNA]</scope>
    <source>
        <strain evidence="2 3">Ac Nc2</strain>
    </source>
</reference>
<name>A0A024G112_9STRA</name>
<keyword evidence="3" id="KW-1185">Reference proteome</keyword>
<evidence type="ECO:0000313" key="3">
    <source>
        <dbReference type="Proteomes" id="UP000053237"/>
    </source>
</evidence>
<feature type="region of interest" description="Disordered" evidence="1">
    <location>
        <begin position="315"/>
        <end position="335"/>
    </location>
</feature>
<evidence type="ECO:0000313" key="2">
    <source>
        <dbReference type="EMBL" id="CCI40256.1"/>
    </source>
</evidence>
<dbReference type="InParanoid" id="A0A024G112"/>
<sequence length="1229" mass="139311">MQLFQNVSHVEFLVNNEEGLWTDKANAPTTLLTTDADSSHISSTDSTGCFLTEKEENAAYKSTPKDSPQQSEMAILQSTLKTQATTLSEIEKDENCKESNEIVSNAEVGDNSHHSLQTLEKEDEMVHYLRREDKMKMIQHHPAVYDFSRDGRTLYCRCGREVRLNPPWYILKFEQHLVSRNCSFLRTQKSKRRKNTEEASNIAQPRQKCDTASLWYGNVTYTLKPMDEMLLLLEQNKVPFITFGYTKFKQEFTDEQRRRVINTLKEKGDRIERITPDGKYVECSCGQLVLLTVSWCLNKMYQHWKENCLHNKTNSLLDDNKDTNRKSTSRRTKRITHSEKAHAFQSTLHATTRKNREQCLKGCKIKPSPTGNHRTVGLYQLREFHWEPFHLQRTVPCPGLRDQSIARYVTSSFQLTGGSRSRHKLTRMLFPHLFKSEKVQLHKVYQQLSRYQKLLLHDAMEAEALWFVDKDAKSIRSLKCHASVSRNKGERSCVACSELAAHPNLRAAVTSCAKRHVHTDANTKSRATRRLNSNQICSWLEMDFAMNEEYGQLLRDLFLIEIESSSALNMWIDMAEMGIHGEFDSHPAMIGLMESMAKLKDKERRGVGMQNMWYSSLLDKYMSSLASISAEACEFFQHHLCGRKQCVVNQNQPKETDGGLCVVDDKTVSKIHGQQIQQQSTDQRLYDMGSGTLSHQGHFTGLSDENDHSIMPNISIHDMPDVDFPAFTSTIAFSASEEPTGSIRELDEAVENSLINHSSTLEKATSPAKHNDNDFHSSSSGDDLYAHPQPPALDVLPCSGLRGDKVDNYTMQAVQIIGGSRPKYVIAKELFPDAFVPGQKIRIQEQLNDEQKMILSDAVFGECFWRVDKRGKCVRSLYCSRHVPAKGLSSSRYSIATNDGLASDKSTESITPMIACRACNDLKSSANFRSVLSRAKASKEVENLKFLPSVYTESDPFLRKLSKNASFRALYRVLKLKVMEQVDSKKQITFWLRIAIMGLLGQFRTHPVFEALIESMVAMKDKTRRGVGKQNMRYAKPLDDFLNTLAAISMEAYEFFSVEFCGRTSRSQKIVQRRKLETLLQADANGFEKPKDSHHPSSALLDPAAISYSNEKNGTPTSLCSSLIASNYLLNEESPQIGHHECVPEKNTNAFLIPDPDDQLVANCSSSAGEAIGSHNFIDQMIEAHLDVGHDELQLPPFEENLLKFQSAIPFRGGVTENHPIFDANQFPS</sequence>
<protein>
    <submittedName>
        <fullName evidence="2">Uncharacterized protein</fullName>
    </submittedName>
</protein>
<feature type="region of interest" description="Disordered" evidence="1">
    <location>
        <begin position="760"/>
        <end position="786"/>
    </location>
</feature>
<dbReference type="EMBL" id="CAIX01000007">
    <property type="protein sequence ID" value="CCI40256.1"/>
    <property type="molecule type" value="Genomic_DNA"/>
</dbReference>
<accession>A0A024G112</accession>
<evidence type="ECO:0000256" key="1">
    <source>
        <dbReference type="SAM" id="MobiDB-lite"/>
    </source>
</evidence>
<comment type="caution">
    <text evidence="2">The sequence shown here is derived from an EMBL/GenBank/DDBJ whole genome shotgun (WGS) entry which is preliminary data.</text>
</comment>
<organism evidence="2 3">
    <name type="scientific">Albugo candida</name>
    <dbReference type="NCBI Taxonomy" id="65357"/>
    <lineage>
        <taxon>Eukaryota</taxon>
        <taxon>Sar</taxon>
        <taxon>Stramenopiles</taxon>
        <taxon>Oomycota</taxon>
        <taxon>Peronosporomycetes</taxon>
        <taxon>Albuginales</taxon>
        <taxon>Albuginaceae</taxon>
        <taxon>Albugo</taxon>
    </lineage>
</organism>
<dbReference type="AlphaFoldDB" id="A0A024G112"/>
<dbReference type="STRING" id="65357.A0A024G112"/>
<dbReference type="Proteomes" id="UP000053237">
    <property type="component" value="Unassembled WGS sequence"/>
</dbReference>
<gene>
    <name evidence="2" type="ORF">BN9_010400</name>
</gene>
<dbReference type="OrthoDB" id="73076at2759"/>